<proteinExistence type="predicted"/>
<dbReference type="InterPro" id="IPR008775">
    <property type="entry name" value="Phytyl_CoA_dOase-like"/>
</dbReference>
<gene>
    <name evidence="1" type="ORF">CAXC1_150014</name>
</gene>
<comment type="caution">
    <text evidence="1">The sequence shown here is derived from an EMBL/GenBank/DDBJ whole genome shotgun (WGS) entry which is preliminary data.</text>
</comment>
<dbReference type="SUPFAM" id="SSF51197">
    <property type="entry name" value="Clavaminate synthase-like"/>
    <property type="match status" value="1"/>
</dbReference>
<dbReference type="Pfam" id="PF05721">
    <property type="entry name" value="PhyH"/>
    <property type="match status" value="1"/>
</dbReference>
<evidence type="ECO:0000313" key="2">
    <source>
        <dbReference type="Proteomes" id="UP001314181"/>
    </source>
</evidence>
<keyword evidence="1" id="KW-0223">Dioxygenase</keyword>
<dbReference type="Gene3D" id="2.60.120.620">
    <property type="entry name" value="q2cbj1_9rhob like domain"/>
    <property type="match status" value="1"/>
</dbReference>
<evidence type="ECO:0000313" key="1">
    <source>
        <dbReference type="EMBL" id="CAK8162420.1"/>
    </source>
</evidence>
<keyword evidence="1" id="KW-0560">Oxidoreductase</keyword>
<keyword evidence="2" id="KW-1185">Reference proteome</keyword>
<organism evidence="1 2">
    <name type="scientific">Candidatus Xenohaliotis californiensis</name>
    <dbReference type="NCBI Taxonomy" id="84677"/>
    <lineage>
        <taxon>Bacteria</taxon>
        <taxon>Pseudomonadati</taxon>
        <taxon>Pseudomonadota</taxon>
        <taxon>Alphaproteobacteria</taxon>
        <taxon>Rickettsiales</taxon>
        <taxon>Anaplasmataceae</taxon>
        <taxon>Candidatus Xenohaliotis</taxon>
    </lineage>
</organism>
<dbReference type="EMBL" id="CAWVOK010000006">
    <property type="protein sequence ID" value="CAK8162420.1"/>
    <property type="molecule type" value="Genomic_DNA"/>
</dbReference>
<name>A0ABP0ERU7_9RICK</name>
<dbReference type="GO" id="GO:0051213">
    <property type="term" value="F:dioxygenase activity"/>
    <property type="evidence" value="ECO:0007669"/>
    <property type="project" value="UniProtKB-KW"/>
</dbReference>
<reference evidence="1 2" key="1">
    <citation type="submission" date="2024-01" db="EMBL/GenBank/DDBJ databases">
        <authorList>
            <person name="Kunselman E."/>
        </authorList>
    </citation>
    <scope>NUCLEOTIDE SEQUENCE [LARGE SCALE GENOMIC DNA]</scope>
    <source>
        <strain evidence="1">2 abalone samples</strain>
    </source>
</reference>
<dbReference type="RefSeq" id="WP_338363457.1">
    <property type="nucleotide sequence ID" value="NZ_CAWVOK010000006.1"/>
</dbReference>
<dbReference type="PANTHER" id="PTHR20883">
    <property type="entry name" value="PHYTANOYL-COA DIOXYGENASE DOMAIN CONTAINING 1"/>
    <property type="match status" value="1"/>
</dbReference>
<dbReference type="Proteomes" id="UP001314181">
    <property type="component" value="Unassembled WGS sequence"/>
</dbReference>
<accession>A0ABP0ERU7</accession>
<sequence>MNTIIPERIAQKINNDNIKTYKKTGALYIPSVLNKKEIECLEKGIELNLQNLSHMSKTASSKFDTGIFIEDFCTWQNNPYYKQIIFSSPLAAIARLLMQSRQVRLYHDHMVVKEPYTQKVTPWHQDLPYYNINGMQHCSFWIPVDPVSHESILEFVSGSHLGPWYVPCTFKDNEAKWFPRGSLLEMPSDSEIRLHNKILGWEMNPGDVVVFNMLTVHGSQGVLKNQRRRVLSLRFIGDDVRFAPRKWKTSPNFPGINQRLKIGSPMEDNLFPLLLPV</sequence>
<protein>
    <submittedName>
        <fullName evidence="1">Phytanoyl-CoA dioxygenase</fullName>
    </submittedName>
</protein>
<dbReference type="PANTHER" id="PTHR20883:SF49">
    <property type="entry name" value="PHYTANOYL-COA DIOXYGENASE"/>
    <property type="match status" value="1"/>
</dbReference>